<accession>A0A261S2B3</accession>
<feature type="signal peptide" evidence="2">
    <location>
        <begin position="1"/>
        <end position="22"/>
    </location>
</feature>
<organism evidence="3 4">
    <name type="scientific">Bordetella genomosp. 10</name>
    <dbReference type="NCBI Taxonomy" id="1416804"/>
    <lineage>
        <taxon>Bacteria</taxon>
        <taxon>Pseudomonadati</taxon>
        <taxon>Pseudomonadota</taxon>
        <taxon>Betaproteobacteria</taxon>
        <taxon>Burkholderiales</taxon>
        <taxon>Alcaligenaceae</taxon>
        <taxon>Bordetella</taxon>
    </lineage>
</organism>
<keyword evidence="2" id="KW-0732">Signal</keyword>
<evidence type="ECO:0000256" key="2">
    <source>
        <dbReference type="SAM" id="SignalP"/>
    </source>
</evidence>
<evidence type="ECO:0000256" key="1">
    <source>
        <dbReference type="SAM" id="MobiDB-lite"/>
    </source>
</evidence>
<feature type="compositionally biased region" description="Low complexity" evidence="1">
    <location>
        <begin position="31"/>
        <end position="43"/>
    </location>
</feature>
<gene>
    <name evidence="3" type="ORF">CAL29_26690</name>
</gene>
<feature type="region of interest" description="Disordered" evidence="1">
    <location>
        <begin position="31"/>
        <end position="63"/>
    </location>
</feature>
<keyword evidence="4" id="KW-1185">Reference proteome</keyword>
<sequence length="63" mass="6338">MVDTLLSSIAVASLSLFGVAQAAELDSARHSAASHQAAAVAPSETDAPTPPAWTALDYRSNAG</sequence>
<name>A0A261S2B3_9BORD</name>
<protein>
    <submittedName>
        <fullName evidence="3">Uncharacterized protein</fullName>
    </submittedName>
</protein>
<feature type="chain" id="PRO_5012785781" evidence="2">
    <location>
        <begin position="23"/>
        <end position="63"/>
    </location>
</feature>
<dbReference type="AlphaFoldDB" id="A0A261S2B3"/>
<dbReference type="Proteomes" id="UP000216020">
    <property type="component" value="Unassembled WGS sequence"/>
</dbReference>
<proteinExistence type="predicted"/>
<dbReference type="EMBL" id="NEVM01000005">
    <property type="protein sequence ID" value="OZI31486.1"/>
    <property type="molecule type" value="Genomic_DNA"/>
</dbReference>
<evidence type="ECO:0000313" key="3">
    <source>
        <dbReference type="EMBL" id="OZI31486.1"/>
    </source>
</evidence>
<reference evidence="4" key="1">
    <citation type="submission" date="2017-05" db="EMBL/GenBank/DDBJ databases">
        <title>Complete and WGS of Bordetella genogroups.</title>
        <authorList>
            <person name="Spilker T."/>
            <person name="Lipuma J."/>
        </authorList>
    </citation>
    <scope>NUCLEOTIDE SEQUENCE [LARGE SCALE GENOMIC DNA]</scope>
    <source>
        <strain evidence="4">AU16122</strain>
    </source>
</reference>
<comment type="caution">
    <text evidence="3">The sequence shown here is derived from an EMBL/GenBank/DDBJ whole genome shotgun (WGS) entry which is preliminary data.</text>
</comment>
<evidence type="ECO:0000313" key="4">
    <source>
        <dbReference type="Proteomes" id="UP000216020"/>
    </source>
</evidence>